<feature type="compositionally biased region" description="Low complexity" evidence="1">
    <location>
        <begin position="129"/>
        <end position="138"/>
    </location>
</feature>
<name>A0A8C3SPU4_CHESE</name>
<dbReference type="AlphaFoldDB" id="A0A8C3SPU4"/>
<dbReference type="Gene3D" id="1.10.10.60">
    <property type="entry name" value="Homeodomain-like"/>
    <property type="match status" value="1"/>
</dbReference>
<dbReference type="PANTHER" id="PTHR47595:SF1">
    <property type="entry name" value="MYB_SANT-LIKE DNA-BINDING DOMAIN-CONTAINING PROTEIN"/>
    <property type="match status" value="1"/>
</dbReference>
<keyword evidence="4" id="KW-1185">Reference proteome</keyword>
<dbReference type="Proteomes" id="UP000694403">
    <property type="component" value="Unplaced"/>
</dbReference>
<reference evidence="3" key="2">
    <citation type="submission" date="2025-09" db="UniProtKB">
        <authorList>
            <consortium name="Ensembl"/>
        </authorList>
    </citation>
    <scope>IDENTIFICATION</scope>
</reference>
<accession>A0A8C3SPU4</accession>
<evidence type="ECO:0000313" key="3">
    <source>
        <dbReference type="Ensembl" id="ENSCSRP00000017080.1"/>
    </source>
</evidence>
<dbReference type="InterPro" id="IPR044822">
    <property type="entry name" value="Myb_DNA-bind_4"/>
</dbReference>
<evidence type="ECO:0000259" key="2">
    <source>
        <dbReference type="Pfam" id="PF13837"/>
    </source>
</evidence>
<proteinExistence type="predicted"/>
<dbReference type="PANTHER" id="PTHR47595">
    <property type="entry name" value="HEAT SHOCK 70 KDA PROTEIN 14"/>
    <property type="match status" value="1"/>
</dbReference>
<dbReference type="Pfam" id="PF13837">
    <property type="entry name" value="Myb_DNA-bind_4"/>
    <property type="match status" value="1"/>
</dbReference>
<dbReference type="Ensembl" id="ENSCSRT00000017870.1">
    <property type="protein sequence ID" value="ENSCSRP00000017080.1"/>
    <property type="gene ID" value="ENSCSRG00000013119.1"/>
</dbReference>
<feature type="domain" description="Myb/SANT-like DNA-binding" evidence="2">
    <location>
        <begin position="30"/>
        <end position="114"/>
    </location>
</feature>
<sequence>FPVCSAELATMQSSTPEVTMQSHNRKGAPAWSDREVLDLIAVWGDESVLSELRSKRRNAKIYEKISLLGFERTPEQCRIRIKGLKRQYYQARDGLKKNGHARKICKYYDEMDRILSCRGGPDSAPEPLAQPADGGQPAAGPPTPGTPHNSREPDTELDEDAELESPHDHFTEDSGECSSYAEHPIKVECPPFAIPVPPAQGEYQQPGRRRAPPRLHAGRGIPPPVFAPIPSVLPLPPVPQYNRSTSASS</sequence>
<organism evidence="3 4">
    <name type="scientific">Chelydra serpentina</name>
    <name type="common">Snapping turtle</name>
    <name type="synonym">Testudo serpentina</name>
    <dbReference type="NCBI Taxonomy" id="8475"/>
    <lineage>
        <taxon>Eukaryota</taxon>
        <taxon>Metazoa</taxon>
        <taxon>Chordata</taxon>
        <taxon>Craniata</taxon>
        <taxon>Vertebrata</taxon>
        <taxon>Euteleostomi</taxon>
        <taxon>Archelosauria</taxon>
        <taxon>Testudinata</taxon>
        <taxon>Testudines</taxon>
        <taxon>Cryptodira</taxon>
        <taxon>Durocryptodira</taxon>
        <taxon>Americhelydia</taxon>
        <taxon>Chelydroidea</taxon>
        <taxon>Chelydridae</taxon>
        <taxon>Chelydra</taxon>
    </lineage>
</organism>
<feature type="region of interest" description="Disordered" evidence="1">
    <location>
        <begin position="118"/>
        <end position="223"/>
    </location>
</feature>
<feature type="compositionally biased region" description="Basic residues" evidence="1">
    <location>
        <begin position="207"/>
        <end position="217"/>
    </location>
</feature>
<evidence type="ECO:0000313" key="4">
    <source>
        <dbReference type="Proteomes" id="UP000694403"/>
    </source>
</evidence>
<reference evidence="3" key="1">
    <citation type="submission" date="2025-08" db="UniProtKB">
        <authorList>
            <consortium name="Ensembl"/>
        </authorList>
    </citation>
    <scope>IDENTIFICATION</scope>
</reference>
<evidence type="ECO:0000256" key="1">
    <source>
        <dbReference type="SAM" id="MobiDB-lite"/>
    </source>
</evidence>
<protein>
    <recommendedName>
        <fullName evidence="2">Myb/SANT-like DNA-binding domain-containing protein</fullName>
    </recommendedName>
</protein>